<evidence type="ECO:0000313" key="4">
    <source>
        <dbReference type="EnsemblMetazoa" id="GBRI017424-PA"/>
    </source>
</evidence>
<sequence>MSRIFSTTATKKVGNESKKKETTKLSEKATNTTLKGLFRVYNRKNEENQSREKKPSGKVINTGNKSFPPSSHIKNGERKKISGQNFNADNECCSIILNNSKSGEQEKLSGQSVNTDCQKSPTSSHNKTIEVKNKSRKIDNIVNNVFRSVNDKKKEKTKRVSEKDAITTNHNYSYISRGNQERLSNKATTSNSKGVEKKKFLNLSAINISKGFFTPNDSIHSLSSSDFKDISTSNDSIKSPISSVERQLINNKEDSIENFLLGFTPTIENFTDNQKWRACVRIVKIIREMEIEKK</sequence>
<keyword evidence="1" id="KW-0539">Nucleus</keyword>
<evidence type="ECO:0000256" key="1">
    <source>
        <dbReference type="PROSITE-ProRule" id="PRU00371"/>
    </source>
</evidence>
<name>A0A1A9WF79_9MUSC</name>
<dbReference type="GO" id="GO:0005634">
    <property type="term" value="C:nucleus"/>
    <property type="evidence" value="ECO:0007669"/>
    <property type="project" value="UniProtKB-SubCell"/>
</dbReference>
<evidence type="ECO:0000259" key="3">
    <source>
        <dbReference type="PROSITE" id="PS51031"/>
    </source>
</evidence>
<feature type="compositionally biased region" description="Polar residues" evidence="2">
    <location>
        <begin position="59"/>
        <end position="73"/>
    </location>
</feature>
<feature type="compositionally biased region" description="Polar residues" evidence="2">
    <location>
        <begin position="104"/>
        <end position="126"/>
    </location>
</feature>
<feature type="compositionally biased region" description="Basic and acidic residues" evidence="2">
    <location>
        <begin position="13"/>
        <end position="27"/>
    </location>
</feature>
<dbReference type="InterPro" id="IPR004210">
    <property type="entry name" value="BESS_motif"/>
</dbReference>
<evidence type="ECO:0000256" key="2">
    <source>
        <dbReference type="SAM" id="MobiDB-lite"/>
    </source>
</evidence>
<feature type="region of interest" description="Disordered" evidence="2">
    <location>
        <begin position="104"/>
        <end position="129"/>
    </location>
</feature>
<evidence type="ECO:0000313" key="5">
    <source>
        <dbReference type="Proteomes" id="UP000091820"/>
    </source>
</evidence>
<feature type="region of interest" description="Disordered" evidence="2">
    <location>
        <begin position="1"/>
        <end position="77"/>
    </location>
</feature>
<dbReference type="PROSITE" id="PS51031">
    <property type="entry name" value="BESS"/>
    <property type="match status" value="1"/>
</dbReference>
<reference evidence="4" key="2">
    <citation type="submission" date="2020-05" db="UniProtKB">
        <authorList>
            <consortium name="EnsemblMetazoa"/>
        </authorList>
    </citation>
    <scope>IDENTIFICATION</scope>
    <source>
        <strain evidence="4">IAEA</strain>
    </source>
</reference>
<accession>A0A1A9WF79</accession>
<dbReference type="EnsemblMetazoa" id="GBRI017424-RA">
    <property type="protein sequence ID" value="GBRI017424-PA"/>
    <property type="gene ID" value="GBRI017424"/>
</dbReference>
<feature type="compositionally biased region" description="Basic and acidic residues" evidence="2">
    <location>
        <begin position="43"/>
        <end position="55"/>
    </location>
</feature>
<dbReference type="GO" id="GO:0003677">
    <property type="term" value="F:DNA binding"/>
    <property type="evidence" value="ECO:0007669"/>
    <property type="project" value="InterPro"/>
</dbReference>
<organism evidence="4 5">
    <name type="scientific">Glossina brevipalpis</name>
    <dbReference type="NCBI Taxonomy" id="37001"/>
    <lineage>
        <taxon>Eukaryota</taxon>
        <taxon>Metazoa</taxon>
        <taxon>Ecdysozoa</taxon>
        <taxon>Arthropoda</taxon>
        <taxon>Hexapoda</taxon>
        <taxon>Insecta</taxon>
        <taxon>Pterygota</taxon>
        <taxon>Neoptera</taxon>
        <taxon>Endopterygota</taxon>
        <taxon>Diptera</taxon>
        <taxon>Brachycera</taxon>
        <taxon>Muscomorpha</taxon>
        <taxon>Hippoboscoidea</taxon>
        <taxon>Glossinidae</taxon>
        <taxon>Glossina</taxon>
    </lineage>
</organism>
<dbReference type="Proteomes" id="UP000091820">
    <property type="component" value="Unassembled WGS sequence"/>
</dbReference>
<feature type="compositionally biased region" description="Polar residues" evidence="2">
    <location>
        <begin position="1"/>
        <end position="10"/>
    </location>
</feature>
<dbReference type="VEuPathDB" id="VectorBase:GBRI017424"/>
<comment type="subcellular location">
    <subcellularLocation>
        <location evidence="1">Nucleus</location>
    </subcellularLocation>
</comment>
<proteinExistence type="predicted"/>
<keyword evidence="5" id="KW-1185">Reference proteome</keyword>
<feature type="domain" description="BESS" evidence="3">
    <location>
        <begin position="253"/>
        <end position="292"/>
    </location>
</feature>
<reference evidence="5" key="1">
    <citation type="submission" date="2014-03" db="EMBL/GenBank/DDBJ databases">
        <authorList>
            <person name="Aksoy S."/>
            <person name="Warren W."/>
            <person name="Wilson R.K."/>
        </authorList>
    </citation>
    <scope>NUCLEOTIDE SEQUENCE [LARGE SCALE GENOMIC DNA]</scope>
    <source>
        <strain evidence="5">IAEA</strain>
    </source>
</reference>
<protein>
    <recommendedName>
        <fullName evidence="3">BESS domain-containing protein</fullName>
    </recommendedName>
</protein>
<dbReference type="AlphaFoldDB" id="A0A1A9WF79"/>